<proteinExistence type="predicted"/>
<organism evidence="2 3">
    <name type="scientific">Pelagirhabdus alkalitolerans</name>
    <dbReference type="NCBI Taxonomy" id="1612202"/>
    <lineage>
        <taxon>Bacteria</taxon>
        <taxon>Bacillati</taxon>
        <taxon>Bacillota</taxon>
        <taxon>Bacilli</taxon>
        <taxon>Bacillales</taxon>
        <taxon>Bacillaceae</taxon>
        <taxon>Pelagirhabdus</taxon>
    </lineage>
</organism>
<accession>A0A1G6I0L7</accession>
<evidence type="ECO:0000313" key="2">
    <source>
        <dbReference type="EMBL" id="SDC00099.1"/>
    </source>
</evidence>
<protein>
    <submittedName>
        <fullName evidence="2">Stage III sporulation protein AG</fullName>
    </submittedName>
</protein>
<evidence type="ECO:0000256" key="1">
    <source>
        <dbReference type="SAM" id="Phobius"/>
    </source>
</evidence>
<name>A0A1G6I0L7_9BACI</name>
<keyword evidence="1" id="KW-1133">Transmembrane helix</keyword>
<feature type="transmembrane region" description="Helical" evidence="1">
    <location>
        <begin position="28"/>
        <end position="46"/>
    </location>
</feature>
<dbReference type="Proteomes" id="UP000242949">
    <property type="component" value="Unassembled WGS sequence"/>
</dbReference>
<dbReference type="EMBL" id="FMYI01000003">
    <property type="protein sequence ID" value="SDC00099.1"/>
    <property type="molecule type" value="Genomic_DNA"/>
</dbReference>
<dbReference type="STRING" id="1612202.SAMN05421734_103314"/>
<sequence length="213" mass="23638">MIAIIKSIVKSLTHQEGTDSKKVTMSRLLILGAIGILLILGSHFFSNDQSEDMYPPSVSPNDEVKEDSVDQIRSDDTIHMLENQYNKQLESMIDSIEGVSNTKVMVNLDSTGEEVYEKNLITGTQSTVENDQEGGTRNIEDHTEENQVVIIRQGEKETPLISKSKKPTVRGVLVVSNGVETIEKRQLILDAVSKVLDVGPHRISIMPKDKGEH</sequence>
<gene>
    <name evidence="2" type="ORF">SAMN05421734_103314</name>
</gene>
<reference evidence="3" key="1">
    <citation type="submission" date="2016-09" db="EMBL/GenBank/DDBJ databases">
        <authorList>
            <person name="Varghese N."/>
            <person name="Submissions S."/>
        </authorList>
    </citation>
    <scope>NUCLEOTIDE SEQUENCE [LARGE SCALE GENOMIC DNA]</scope>
    <source>
        <strain evidence="3">S5</strain>
    </source>
</reference>
<dbReference type="AlphaFoldDB" id="A0A1G6I0L7"/>
<keyword evidence="1" id="KW-0812">Transmembrane</keyword>
<dbReference type="RefSeq" id="WP_245719408.1">
    <property type="nucleotide sequence ID" value="NZ_FMYI01000003.1"/>
</dbReference>
<evidence type="ECO:0000313" key="3">
    <source>
        <dbReference type="Proteomes" id="UP000242949"/>
    </source>
</evidence>
<keyword evidence="3" id="KW-1185">Reference proteome</keyword>
<dbReference type="InterPro" id="IPR014195">
    <property type="entry name" value="Spore_III_AG"/>
</dbReference>
<dbReference type="NCBIfam" id="TIGR02830">
    <property type="entry name" value="spore_III_AG"/>
    <property type="match status" value="1"/>
</dbReference>
<keyword evidence="1" id="KW-0472">Membrane</keyword>